<feature type="domain" description="ABC transporter" evidence="4">
    <location>
        <begin position="7"/>
        <end position="232"/>
    </location>
</feature>
<dbReference type="GO" id="GO:0016887">
    <property type="term" value="F:ATP hydrolysis activity"/>
    <property type="evidence" value="ECO:0007669"/>
    <property type="project" value="InterPro"/>
</dbReference>
<comment type="caution">
    <text evidence="5">The sequence shown here is derived from an EMBL/GenBank/DDBJ whole genome shotgun (WGS) entry which is preliminary data.</text>
</comment>
<dbReference type="SMART" id="SM00382">
    <property type="entry name" value="AAA"/>
    <property type="match status" value="1"/>
</dbReference>
<reference evidence="6" key="1">
    <citation type="submission" date="2017-09" db="EMBL/GenBank/DDBJ databases">
        <title>Depth-based differentiation of microbial function through sediment-hosted aquifers and enrichment of novel symbionts in the deep terrestrial subsurface.</title>
        <authorList>
            <person name="Probst A.J."/>
            <person name="Ladd B."/>
            <person name="Jarett J.K."/>
            <person name="Geller-Mcgrath D.E."/>
            <person name="Sieber C.M.K."/>
            <person name="Emerson J.B."/>
            <person name="Anantharaman K."/>
            <person name="Thomas B.C."/>
            <person name="Malmstrom R."/>
            <person name="Stieglmeier M."/>
            <person name="Klingl A."/>
            <person name="Woyke T."/>
            <person name="Ryan C.M."/>
            <person name="Banfield J.F."/>
        </authorList>
    </citation>
    <scope>NUCLEOTIDE SEQUENCE [LARGE SCALE GENOMIC DNA]</scope>
</reference>
<dbReference type="GO" id="GO:0022857">
    <property type="term" value="F:transmembrane transporter activity"/>
    <property type="evidence" value="ECO:0007669"/>
    <property type="project" value="TreeGrafter"/>
</dbReference>
<keyword evidence="3 5" id="KW-0067">ATP-binding</keyword>
<evidence type="ECO:0000256" key="2">
    <source>
        <dbReference type="ARBA" id="ARBA00022741"/>
    </source>
</evidence>
<dbReference type="InterPro" id="IPR003439">
    <property type="entry name" value="ABC_transporter-like_ATP-bd"/>
</dbReference>
<dbReference type="GO" id="GO:0005886">
    <property type="term" value="C:plasma membrane"/>
    <property type="evidence" value="ECO:0007669"/>
    <property type="project" value="TreeGrafter"/>
</dbReference>
<dbReference type="SUPFAM" id="SSF52540">
    <property type="entry name" value="P-loop containing nucleoside triphosphate hydrolases"/>
    <property type="match status" value="1"/>
</dbReference>
<dbReference type="EMBL" id="PEXW01000014">
    <property type="protein sequence ID" value="PIS40926.1"/>
    <property type="molecule type" value="Genomic_DNA"/>
</dbReference>
<organism evidence="5 6">
    <name type="scientific">Candidatus Kerfeldbacteria bacterium CG08_land_8_20_14_0_20_43_14</name>
    <dbReference type="NCBI Taxonomy" id="2014246"/>
    <lineage>
        <taxon>Bacteria</taxon>
        <taxon>Candidatus Kerfeldiibacteriota</taxon>
    </lineage>
</organism>
<keyword evidence="1" id="KW-0813">Transport</keyword>
<evidence type="ECO:0000313" key="6">
    <source>
        <dbReference type="Proteomes" id="UP000236845"/>
    </source>
</evidence>
<dbReference type="PROSITE" id="PS00211">
    <property type="entry name" value="ABC_TRANSPORTER_1"/>
    <property type="match status" value="1"/>
</dbReference>
<dbReference type="Gene3D" id="3.40.50.300">
    <property type="entry name" value="P-loop containing nucleotide triphosphate hydrolases"/>
    <property type="match status" value="1"/>
</dbReference>
<sequence length="233" mass="26200">MAIKPLITLKNVTKEFRFGKEPMRILRDVSLEIQPEQFAILLGPSGSGKSTLLHTLLGLEHPTSGQIIIANERLDLKKPDDLARFRLSRIGIIYQKSDWIRSLTVLDNVAFPLAILGIRRKEREARAMALLKQFGMDQRAKFIPSELSGGQQQKVQIARALVNNPTILVADEPTGNLDTESAEKVMQTFKKLNEEKKLTIIMVTHNMEYVHYASQTIYVRDGKVLSGTGTFLS</sequence>
<evidence type="ECO:0000313" key="5">
    <source>
        <dbReference type="EMBL" id="PIS40926.1"/>
    </source>
</evidence>
<dbReference type="PANTHER" id="PTHR24220:SF86">
    <property type="entry name" value="ABC TRANSPORTER ABCH.1"/>
    <property type="match status" value="1"/>
</dbReference>
<dbReference type="CDD" id="cd03255">
    <property type="entry name" value="ABC_MJ0796_LolCDE_FtsE"/>
    <property type="match status" value="1"/>
</dbReference>
<dbReference type="PANTHER" id="PTHR24220">
    <property type="entry name" value="IMPORT ATP-BINDING PROTEIN"/>
    <property type="match status" value="1"/>
</dbReference>
<dbReference type="GO" id="GO:0098796">
    <property type="term" value="C:membrane protein complex"/>
    <property type="evidence" value="ECO:0007669"/>
    <property type="project" value="UniProtKB-ARBA"/>
</dbReference>
<evidence type="ECO:0000256" key="3">
    <source>
        <dbReference type="ARBA" id="ARBA00022840"/>
    </source>
</evidence>
<dbReference type="InterPro" id="IPR017911">
    <property type="entry name" value="MacB-like_ATP-bd"/>
</dbReference>
<dbReference type="AlphaFoldDB" id="A0A2H0YR71"/>
<dbReference type="Pfam" id="PF00005">
    <property type="entry name" value="ABC_tran"/>
    <property type="match status" value="1"/>
</dbReference>
<dbReference type="InterPro" id="IPR017871">
    <property type="entry name" value="ABC_transporter-like_CS"/>
</dbReference>
<name>A0A2H0YR71_9BACT</name>
<keyword evidence="2" id="KW-0547">Nucleotide-binding</keyword>
<dbReference type="InterPro" id="IPR027417">
    <property type="entry name" value="P-loop_NTPase"/>
</dbReference>
<dbReference type="Proteomes" id="UP000236845">
    <property type="component" value="Unassembled WGS sequence"/>
</dbReference>
<dbReference type="PROSITE" id="PS50893">
    <property type="entry name" value="ABC_TRANSPORTER_2"/>
    <property type="match status" value="1"/>
</dbReference>
<dbReference type="InterPro" id="IPR003593">
    <property type="entry name" value="AAA+_ATPase"/>
</dbReference>
<dbReference type="InterPro" id="IPR015854">
    <property type="entry name" value="ABC_transpr_LolD-like"/>
</dbReference>
<protein>
    <submittedName>
        <fullName evidence="5">Macrolide ABC transporter ATP-binding protein</fullName>
    </submittedName>
</protein>
<dbReference type="GO" id="GO:0005524">
    <property type="term" value="F:ATP binding"/>
    <property type="evidence" value="ECO:0007669"/>
    <property type="project" value="UniProtKB-KW"/>
</dbReference>
<evidence type="ECO:0000259" key="4">
    <source>
        <dbReference type="PROSITE" id="PS50893"/>
    </source>
</evidence>
<dbReference type="FunFam" id="3.40.50.300:FF:000032">
    <property type="entry name" value="Export ABC transporter ATP-binding protein"/>
    <property type="match status" value="1"/>
</dbReference>
<accession>A0A2H0YR71</accession>
<evidence type="ECO:0000256" key="1">
    <source>
        <dbReference type="ARBA" id="ARBA00022448"/>
    </source>
</evidence>
<proteinExistence type="predicted"/>
<gene>
    <name evidence="5" type="ORF">COT26_00680</name>
</gene>